<dbReference type="OrthoDB" id="1728340at2759"/>
<feature type="transmembrane region" description="Helical" evidence="7">
    <location>
        <begin position="182"/>
        <end position="203"/>
    </location>
</feature>
<evidence type="ECO:0000256" key="4">
    <source>
        <dbReference type="ARBA" id="ARBA00022989"/>
    </source>
</evidence>
<feature type="transmembrane region" description="Helical" evidence="7">
    <location>
        <begin position="349"/>
        <end position="368"/>
    </location>
</feature>
<feature type="transmembrane region" description="Helical" evidence="7">
    <location>
        <begin position="317"/>
        <end position="337"/>
    </location>
</feature>
<reference evidence="10" key="1">
    <citation type="submission" date="2015-09" db="EMBL/GenBank/DDBJ databases">
        <authorList>
            <consortium name="Pathogen Informatics"/>
        </authorList>
    </citation>
    <scope>NUCLEOTIDE SEQUENCE [LARGE SCALE GENOMIC DNA]</scope>
    <source>
        <strain evidence="10">Lake Konstanz</strain>
    </source>
</reference>
<keyword evidence="4 7" id="KW-1133">Transmembrane helix</keyword>
<feature type="transmembrane region" description="Helical" evidence="7">
    <location>
        <begin position="281"/>
        <end position="305"/>
    </location>
</feature>
<dbReference type="SUPFAM" id="SSF103481">
    <property type="entry name" value="Multidrug resistance efflux transporter EmrE"/>
    <property type="match status" value="2"/>
</dbReference>
<organism evidence="9 10">
    <name type="scientific">Bodo saltans</name>
    <name type="common">Flagellated protozoan</name>
    <dbReference type="NCBI Taxonomy" id="75058"/>
    <lineage>
        <taxon>Eukaryota</taxon>
        <taxon>Discoba</taxon>
        <taxon>Euglenozoa</taxon>
        <taxon>Kinetoplastea</taxon>
        <taxon>Metakinetoplastina</taxon>
        <taxon>Eubodonida</taxon>
        <taxon>Bodonidae</taxon>
        <taxon>Bodo</taxon>
    </lineage>
</organism>
<dbReference type="GO" id="GO:0005886">
    <property type="term" value="C:plasma membrane"/>
    <property type="evidence" value="ECO:0007669"/>
    <property type="project" value="UniProtKB-SubCell"/>
</dbReference>
<accession>A0A0S4J6K5</accession>
<feature type="region of interest" description="Disordered" evidence="6">
    <location>
        <begin position="14"/>
        <end position="43"/>
    </location>
</feature>
<evidence type="ECO:0000259" key="8">
    <source>
        <dbReference type="Pfam" id="PF00892"/>
    </source>
</evidence>
<dbReference type="InterPro" id="IPR051258">
    <property type="entry name" value="Diverse_Substrate_Transporter"/>
</dbReference>
<dbReference type="EMBL" id="CYKH01000931">
    <property type="protein sequence ID" value="CUG68640.1"/>
    <property type="molecule type" value="Genomic_DNA"/>
</dbReference>
<dbReference type="VEuPathDB" id="TriTrypDB:BSAL_83190"/>
<feature type="transmembrane region" description="Helical" evidence="7">
    <location>
        <begin position="77"/>
        <end position="100"/>
    </location>
</feature>
<protein>
    <submittedName>
        <fullName evidence="9">Transmembrane protein, putative</fullName>
    </submittedName>
</protein>
<keyword evidence="5 7" id="KW-0472">Membrane</keyword>
<evidence type="ECO:0000256" key="1">
    <source>
        <dbReference type="ARBA" id="ARBA00004651"/>
    </source>
</evidence>
<evidence type="ECO:0000256" key="3">
    <source>
        <dbReference type="ARBA" id="ARBA00022692"/>
    </source>
</evidence>
<dbReference type="InterPro" id="IPR000620">
    <property type="entry name" value="EamA_dom"/>
</dbReference>
<dbReference type="Proteomes" id="UP000051952">
    <property type="component" value="Unassembled WGS sequence"/>
</dbReference>
<feature type="transmembrane region" description="Helical" evidence="7">
    <location>
        <begin position="158"/>
        <end position="176"/>
    </location>
</feature>
<dbReference type="PANTHER" id="PTHR42920">
    <property type="entry name" value="OS03G0707200 PROTEIN-RELATED"/>
    <property type="match status" value="1"/>
</dbReference>
<keyword evidence="2" id="KW-1003">Cell membrane</keyword>
<comment type="subcellular location">
    <subcellularLocation>
        <location evidence="1">Cell membrane</location>
        <topology evidence="1">Multi-pass membrane protein</topology>
    </subcellularLocation>
</comment>
<gene>
    <name evidence="9" type="ORF">BSAL_83190</name>
</gene>
<evidence type="ECO:0000256" key="7">
    <source>
        <dbReference type="SAM" id="Phobius"/>
    </source>
</evidence>
<feature type="transmembrane region" description="Helical" evidence="7">
    <location>
        <begin position="212"/>
        <end position="235"/>
    </location>
</feature>
<evidence type="ECO:0000256" key="6">
    <source>
        <dbReference type="SAM" id="MobiDB-lite"/>
    </source>
</evidence>
<evidence type="ECO:0000256" key="2">
    <source>
        <dbReference type="ARBA" id="ARBA00022475"/>
    </source>
</evidence>
<evidence type="ECO:0000313" key="10">
    <source>
        <dbReference type="Proteomes" id="UP000051952"/>
    </source>
</evidence>
<sequence length="452" mass="48022">MSLAKGTKLVTREPITMTGATTQSNKQCDEDSPAPSPLAPPAPPSSLRCHLALGASQIIFAASMTFVRSAFRSSEEVSPIIIVWSRLFLSTLVFTVVHLVRMQQRMKELSGLKSLPSSVSSNVASSPGGGAAGEVERHEIMHADEFDGLTRAMKIRSVLLGAIGITINLLGSASGVKYSNAVTAGGIQCAVPPVTCVIAYFVYGEMLPMTKVIALVLAVSGNMIMTQIWCLFTTSDACTTMIGNGSSYYFGCLCVVVNVTVYSLYLVFQRPVVKLLPTSEFLFRSCLYGLCSISIIALCAWTMIWDEITTPGVMSQNVFIAIGFAGVINSGLAYYLVSVGISGLTPSIAGIYFCSQPILICIFSTVFLGEGVSAIQAGGGALVMIGLLLGAVPPHYLPRWCRGGDSDRQQSAGDEVAQCDSNDTLPVIITESPRHCEQYDSLENASPTITTA</sequence>
<proteinExistence type="predicted"/>
<feature type="compositionally biased region" description="Pro residues" evidence="6">
    <location>
        <begin position="34"/>
        <end position="43"/>
    </location>
</feature>
<feature type="transmembrane region" description="Helical" evidence="7">
    <location>
        <begin position="247"/>
        <end position="269"/>
    </location>
</feature>
<keyword evidence="10" id="KW-1185">Reference proteome</keyword>
<dbReference type="PANTHER" id="PTHR42920:SF5">
    <property type="entry name" value="EAMA DOMAIN-CONTAINING PROTEIN"/>
    <property type="match status" value="1"/>
</dbReference>
<dbReference type="Pfam" id="PF00892">
    <property type="entry name" value="EamA"/>
    <property type="match status" value="1"/>
</dbReference>
<name>A0A0S4J6K5_BODSA</name>
<dbReference type="AlphaFoldDB" id="A0A0S4J6K5"/>
<feature type="transmembrane region" description="Helical" evidence="7">
    <location>
        <begin position="374"/>
        <end position="392"/>
    </location>
</feature>
<evidence type="ECO:0000313" key="9">
    <source>
        <dbReference type="EMBL" id="CUG68640.1"/>
    </source>
</evidence>
<feature type="domain" description="EamA" evidence="8">
    <location>
        <begin position="250"/>
        <end position="389"/>
    </location>
</feature>
<keyword evidence="3 7" id="KW-0812">Transmembrane</keyword>
<evidence type="ECO:0000256" key="5">
    <source>
        <dbReference type="ARBA" id="ARBA00023136"/>
    </source>
</evidence>
<dbReference type="InterPro" id="IPR037185">
    <property type="entry name" value="EmrE-like"/>
</dbReference>